<reference evidence="2 3" key="1">
    <citation type="submission" date="2019-03" db="EMBL/GenBank/DDBJ databases">
        <authorList>
            <person name="Kim M.K.M."/>
        </authorList>
    </citation>
    <scope>NUCLEOTIDE SEQUENCE [LARGE SCALE GENOMIC DNA]</scope>
    <source>
        <strain evidence="2 3">18JY21-1</strain>
    </source>
</reference>
<dbReference type="AlphaFoldDB" id="A0A4R4EML8"/>
<keyword evidence="1" id="KW-1133">Transmembrane helix</keyword>
<feature type="transmembrane region" description="Helical" evidence="1">
    <location>
        <begin position="49"/>
        <end position="68"/>
    </location>
</feature>
<dbReference type="RefSeq" id="WP_132415469.1">
    <property type="nucleotide sequence ID" value="NZ_SKFG01000001.1"/>
</dbReference>
<accession>A0A4R4EML8</accession>
<evidence type="ECO:0000256" key="1">
    <source>
        <dbReference type="SAM" id="Phobius"/>
    </source>
</evidence>
<evidence type="ECO:0008006" key="4">
    <source>
        <dbReference type="Google" id="ProtNLM"/>
    </source>
</evidence>
<dbReference type="EMBL" id="SKFG01000001">
    <property type="protein sequence ID" value="TCZ80803.1"/>
    <property type="molecule type" value="Genomic_DNA"/>
</dbReference>
<name>A0A4R4EML8_9BACL</name>
<organism evidence="2 3">
    <name type="scientific">Paenibacillus albiflavus</name>
    <dbReference type="NCBI Taxonomy" id="2545760"/>
    <lineage>
        <taxon>Bacteria</taxon>
        <taxon>Bacillati</taxon>
        <taxon>Bacillota</taxon>
        <taxon>Bacilli</taxon>
        <taxon>Bacillales</taxon>
        <taxon>Paenibacillaceae</taxon>
        <taxon>Paenibacillus</taxon>
    </lineage>
</organism>
<proteinExistence type="predicted"/>
<dbReference type="OrthoDB" id="2655236at2"/>
<comment type="caution">
    <text evidence="2">The sequence shown here is derived from an EMBL/GenBank/DDBJ whole genome shotgun (WGS) entry which is preliminary data.</text>
</comment>
<evidence type="ECO:0000313" key="2">
    <source>
        <dbReference type="EMBL" id="TCZ80803.1"/>
    </source>
</evidence>
<dbReference type="Proteomes" id="UP000295418">
    <property type="component" value="Unassembled WGS sequence"/>
</dbReference>
<keyword evidence="3" id="KW-1185">Reference proteome</keyword>
<feature type="transmembrane region" description="Helical" evidence="1">
    <location>
        <begin position="74"/>
        <end position="96"/>
    </location>
</feature>
<feature type="transmembrane region" description="Helical" evidence="1">
    <location>
        <begin position="6"/>
        <end position="26"/>
    </location>
</feature>
<sequence length="100" mass="11133">MNWDQVGVLLLILLAVIGGLLGIWWGRKQSARRRGLDERYHIISNKSQAVAWKITLAAIYILFILIASGVKLSAAPALGIVLFIHLAGWAFSNIYYNVKL</sequence>
<keyword evidence="1" id="KW-0812">Transmembrane</keyword>
<keyword evidence="1" id="KW-0472">Membrane</keyword>
<evidence type="ECO:0000313" key="3">
    <source>
        <dbReference type="Proteomes" id="UP000295418"/>
    </source>
</evidence>
<dbReference type="InterPro" id="IPR019235">
    <property type="entry name" value="DUF2178_TM"/>
</dbReference>
<dbReference type="Pfam" id="PF09946">
    <property type="entry name" value="DUF2178"/>
    <property type="match status" value="1"/>
</dbReference>
<gene>
    <name evidence="2" type="ORF">E0485_00470</name>
</gene>
<protein>
    <recommendedName>
        <fullName evidence="4">DUF2178 domain-containing protein</fullName>
    </recommendedName>
</protein>